<dbReference type="PANTHER" id="PTHR23407:SF1">
    <property type="entry name" value="5-FORMYLTETRAHYDROFOLATE CYCLO-LIGASE"/>
    <property type="match status" value="1"/>
</dbReference>
<keyword evidence="7" id="KW-0479">Metal-binding</keyword>
<reference evidence="9" key="1">
    <citation type="journal article" date="2018" name="Nat. Microbiol.">
        <title>Leveraging single-cell genomics to expand the fungal tree of life.</title>
        <authorList>
            <person name="Ahrendt S.R."/>
            <person name="Quandt C.A."/>
            <person name="Ciobanu D."/>
            <person name="Clum A."/>
            <person name="Salamov A."/>
            <person name="Andreopoulos B."/>
            <person name="Cheng J.F."/>
            <person name="Woyke T."/>
            <person name="Pelin A."/>
            <person name="Henrissat B."/>
            <person name="Reynolds N.K."/>
            <person name="Benny G.L."/>
            <person name="Smith M.E."/>
            <person name="James T.Y."/>
            <person name="Grigoriev I.V."/>
        </authorList>
    </citation>
    <scope>NUCLEOTIDE SEQUENCE [LARGE SCALE GENOMIC DNA]</scope>
    <source>
        <strain evidence="9">Baker2002</strain>
    </source>
</reference>
<comment type="cofactor">
    <cofactor evidence="7">
        <name>Mg(2+)</name>
        <dbReference type="ChEBI" id="CHEBI:18420"/>
    </cofactor>
</comment>
<dbReference type="GO" id="GO:0009396">
    <property type="term" value="P:folic acid-containing compound biosynthetic process"/>
    <property type="evidence" value="ECO:0007669"/>
    <property type="project" value="TreeGrafter"/>
</dbReference>
<evidence type="ECO:0000256" key="3">
    <source>
        <dbReference type="ARBA" id="ARBA00022840"/>
    </source>
</evidence>
<dbReference type="Gene3D" id="3.40.50.10420">
    <property type="entry name" value="NagB/RpiA/CoA transferase-like"/>
    <property type="match status" value="1"/>
</dbReference>
<keyword evidence="2 6" id="KW-0547">Nucleotide-binding</keyword>
<dbReference type="NCBIfam" id="TIGR02727">
    <property type="entry name" value="MTHFS_bact"/>
    <property type="match status" value="1"/>
</dbReference>
<dbReference type="GO" id="GO:0035999">
    <property type="term" value="P:tetrahydrofolate interconversion"/>
    <property type="evidence" value="ECO:0007669"/>
    <property type="project" value="TreeGrafter"/>
</dbReference>
<dbReference type="PANTHER" id="PTHR23407">
    <property type="entry name" value="ATPASE INHIBITOR/5-FORMYLTETRAHYDROFOLATE CYCLO-LIGASE"/>
    <property type="match status" value="1"/>
</dbReference>
<evidence type="ECO:0000256" key="6">
    <source>
        <dbReference type="PIRSR" id="PIRSR006806-1"/>
    </source>
</evidence>
<dbReference type="GO" id="GO:0005524">
    <property type="term" value="F:ATP binding"/>
    <property type="evidence" value="ECO:0007669"/>
    <property type="project" value="UniProtKB-KW"/>
</dbReference>
<comment type="catalytic activity">
    <reaction evidence="4 7">
        <text>(6S)-5-formyl-5,6,7,8-tetrahydrofolate + ATP = (6R)-5,10-methenyltetrahydrofolate + ADP + phosphate</text>
        <dbReference type="Rhea" id="RHEA:10488"/>
        <dbReference type="ChEBI" id="CHEBI:30616"/>
        <dbReference type="ChEBI" id="CHEBI:43474"/>
        <dbReference type="ChEBI" id="CHEBI:57455"/>
        <dbReference type="ChEBI" id="CHEBI:57457"/>
        <dbReference type="ChEBI" id="CHEBI:456216"/>
        <dbReference type="EC" id="6.3.3.2"/>
    </reaction>
</comment>
<dbReference type="Pfam" id="PF01812">
    <property type="entry name" value="5-FTHF_cyc-lig"/>
    <property type="match status" value="1"/>
</dbReference>
<gene>
    <name evidence="8" type="ORF">METBISCDRAFT_27866</name>
</gene>
<evidence type="ECO:0000313" key="8">
    <source>
        <dbReference type="EMBL" id="RKP29864.1"/>
    </source>
</evidence>
<proteinExistence type="inferred from homology"/>
<sequence length="209" mass="22892">MSSVKTAKRALRKAMAAELSVLSAQEVARQSLLVTQRVCETTPFQKARTVALYMNMPTEIATMLLIGHCFDQHKTVFLPLCSDESGALSTTMRFLQVQSFDEVQQLQPRGKYRLCEPLLGADVMQNGGLDLIIVPGVAFSAEGHRLGHGAGYYDNFISSYQTKFGTRPFLLGIGLAEQRVDDVPTASHDWVLDAVVFGDGVLGHNSEGR</sequence>
<evidence type="ECO:0000256" key="4">
    <source>
        <dbReference type="ARBA" id="ARBA00036539"/>
    </source>
</evidence>
<dbReference type="Proteomes" id="UP000268321">
    <property type="component" value="Unassembled WGS sequence"/>
</dbReference>
<dbReference type="SUPFAM" id="SSF100950">
    <property type="entry name" value="NagB/RpiA/CoA transferase-like"/>
    <property type="match status" value="1"/>
</dbReference>
<keyword evidence="7" id="KW-0460">Magnesium</keyword>
<feature type="binding site" evidence="6">
    <location>
        <begin position="145"/>
        <end position="153"/>
    </location>
    <ligand>
        <name>ATP</name>
        <dbReference type="ChEBI" id="CHEBI:30616"/>
    </ligand>
</feature>
<evidence type="ECO:0000256" key="2">
    <source>
        <dbReference type="ARBA" id="ARBA00022741"/>
    </source>
</evidence>
<organism evidence="8 9">
    <name type="scientific">Metschnikowia bicuspidata</name>
    <dbReference type="NCBI Taxonomy" id="27322"/>
    <lineage>
        <taxon>Eukaryota</taxon>
        <taxon>Fungi</taxon>
        <taxon>Dikarya</taxon>
        <taxon>Ascomycota</taxon>
        <taxon>Saccharomycotina</taxon>
        <taxon>Pichiomycetes</taxon>
        <taxon>Metschnikowiaceae</taxon>
        <taxon>Metschnikowia</taxon>
    </lineage>
</organism>
<dbReference type="AlphaFoldDB" id="A0A4P9ZAL7"/>
<dbReference type="EMBL" id="ML004472">
    <property type="protein sequence ID" value="RKP29864.1"/>
    <property type="molecule type" value="Genomic_DNA"/>
</dbReference>
<dbReference type="InterPro" id="IPR024185">
    <property type="entry name" value="FTHF_cligase-like_sf"/>
</dbReference>
<name>A0A4P9ZAL7_9ASCO</name>
<feature type="binding site" evidence="6">
    <location>
        <position position="59"/>
    </location>
    <ligand>
        <name>substrate</name>
    </ligand>
</feature>
<dbReference type="OrthoDB" id="2015992at2759"/>
<evidence type="ECO:0000256" key="1">
    <source>
        <dbReference type="ARBA" id="ARBA00010638"/>
    </source>
</evidence>
<keyword evidence="3 6" id="KW-0067">ATP-binding</keyword>
<dbReference type="GO" id="GO:0046872">
    <property type="term" value="F:metal ion binding"/>
    <property type="evidence" value="ECO:0007669"/>
    <property type="project" value="UniProtKB-KW"/>
</dbReference>
<accession>A0A4P9ZAL7</accession>
<dbReference type="GO" id="GO:0005739">
    <property type="term" value="C:mitochondrion"/>
    <property type="evidence" value="ECO:0007669"/>
    <property type="project" value="TreeGrafter"/>
</dbReference>
<dbReference type="GO" id="GO:0030272">
    <property type="term" value="F:5-formyltetrahydrofolate cyclo-ligase activity"/>
    <property type="evidence" value="ECO:0007669"/>
    <property type="project" value="UniProtKB-EC"/>
</dbReference>
<dbReference type="InterPro" id="IPR002698">
    <property type="entry name" value="FTHF_cligase"/>
</dbReference>
<keyword evidence="8" id="KW-0808">Transferase</keyword>
<keyword evidence="9" id="KW-1185">Reference proteome</keyword>
<evidence type="ECO:0000313" key="9">
    <source>
        <dbReference type="Proteomes" id="UP000268321"/>
    </source>
</evidence>
<evidence type="ECO:0000256" key="5">
    <source>
        <dbReference type="ARBA" id="ARBA00038966"/>
    </source>
</evidence>
<dbReference type="InterPro" id="IPR037171">
    <property type="entry name" value="NagB/RpiA_transferase-like"/>
</dbReference>
<feature type="binding site" evidence="6">
    <location>
        <position position="54"/>
    </location>
    <ligand>
        <name>substrate</name>
    </ligand>
</feature>
<feature type="binding site" evidence="6">
    <location>
        <begin position="8"/>
        <end position="12"/>
    </location>
    <ligand>
        <name>ATP</name>
        <dbReference type="ChEBI" id="CHEBI:30616"/>
    </ligand>
</feature>
<dbReference type="GO" id="GO:0016740">
    <property type="term" value="F:transferase activity"/>
    <property type="evidence" value="ECO:0007669"/>
    <property type="project" value="UniProtKB-KW"/>
</dbReference>
<dbReference type="PIRSF" id="PIRSF006806">
    <property type="entry name" value="FTHF_cligase"/>
    <property type="match status" value="1"/>
</dbReference>
<evidence type="ECO:0000256" key="7">
    <source>
        <dbReference type="RuleBase" id="RU361279"/>
    </source>
</evidence>
<dbReference type="EC" id="6.3.3.2" evidence="5 7"/>
<comment type="similarity">
    <text evidence="1 7">Belongs to the 5-formyltetrahydrofolate cyclo-ligase family.</text>
</comment>
<protein>
    <recommendedName>
        <fullName evidence="5 7">5-formyltetrahydrofolate cyclo-ligase</fullName>
        <ecNumber evidence="5 7">6.3.3.2</ecNumber>
    </recommendedName>
</protein>